<accession>A0AAE8NDL4</accession>
<protein>
    <submittedName>
        <fullName evidence="1">Uncharacterized protein</fullName>
    </submittedName>
</protein>
<proteinExistence type="predicted"/>
<evidence type="ECO:0000313" key="2">
    <source>
        <dbReference type="Proteomes" id="UP000250416"/>
    </source>
</evidence>
<comment type="caution">
    <text evidence="1">The sequence shown here is derived from an EMBL/GenBank/DDBJ whole genome shotgun (WGS) entry which is preliminary data.</text>
</comment>
<gene>
    <name evidence="1" type="ORF">NCTC10661_02325</name>
</gene>
<dbReference type="Proteomes" id="UP000250416">
    <property type="component" value="Unassembled WGS sequence"/>
</dbReference>
<dbReference type="EMBL" id="UARD01000011">
    <property type="protein sequence ID" value="SPV18000.1"/>
    <property type="molecule type" value="Genomic_DNA"/>
</dbReference>
<dbReference type="AlphaFoldDB" id="A0AAE8NDL4"/>
<reference evidence="1 2" key="1">
    <citation type="submission" date="2018-06" db="EMBL/GenBank/DDBJ databases">
        <authorList>
            <consortium name="Pathogen Informatics"/>
            <person name="Doyle S."/>
        </authorList>
    </citation>
    <scope>NUCLEOTIDE SEQUENCE [LARGE SCALE GENOMIC DNA]</scope>
    <source>
        <strain evidence="1 2">NCTC10661</strain>
    </source>
</reference>
<name>A0AAE8NDL4_BURCE</name>
<evidence type="ECO:0000313" key="1">
    <source>
        <dbReference type="EMBL" id="SPV18000.1"/>
    </source>
</evidence>
<sequence length="65" mass="7330">MATVVLTISTGWFVVYGLIMSIRTHVRCFDAWSGSRARFEADGSRPWERVTGAGYGNRLPWPLNL</sequence>
<organism evidence="1 2">
    <name type="scientific">Burkholderia cepacia</name>
    <name type="common">Pseudomonas cepacia</name>
    <dbReference type="NCBI Taxonomy" id="292"/>
    <lineage>
        <taxon>Bacteria</taxon>
        <taxon>Pseudomonadati</taxon>
        <taxon>Pseudomonadota</taxon>
        <taxon>Betaproteobacteria</taxon>
        <taxon>Burkholderiales</taxon>
        <taxon>Burkholderiaceae</taxon>
        <taxon>Burkholderia</taxon>
        <taxon>Burkholderia cepacia complex</taxon>
    </lineage>
</organism>